<dbReference type="Pfam" id="PF01943">
    <property type="entry name" value="Polysacc_synt"/>
    <property type="match status" value="1"/>
</dbReference>
<proteinExistence type="predicted"/>
<feature type="transmembrane region" description="Helical" evidence="6">
    <location>
        <begin position="446"/>
        <end position="467"/>
    </location>
</feature>
<evidence type="ECO:0000256" key="6">
    <source>
        <dbReference type="SAM" id="Phobius"/>
    </source>
</evidence>
<keyword evidence="3 6" id="KW-0812">Transmembrane</keyword>
<feature type="non-terminal residue" evidence="7">
    <location>
        <position position="1"/>
    </location>
</feature>
<feature type="transmembrane region" description="Helical" evidence="6">
    <location>
        <begin position="513"/>
        <end position="532"/>
    </location>
</feature>
<evidence type="ECO:0000256" key="3">
    <source>
        <dbReference type="ARBA" id="ARBA00022692"/>
    </source>
</evidence>
<dbReference type="InterPro" id="IPR024923">
    <property type="entry name" value="PG_synth_SpoVB"/>
</dbReference>
<reference evidence="7 8" key="1">
    <citation type="submission" date="2019-03" db="EMBL/GenBank/DDBJ databases">
        <title>Genomic Encyclopedia of Type Strains, Phase IV (KMG-IV): sequencing the most valuable type-strain genomes for metagenomic binning, comparative biology and taxonomic classification.</title>
        <authorList>
            <person name="Goeker M."/>
        </authorList>
    </citation>
    <scope>NUCLEOTIDE SEQUENCE [LARGE SCALE GENOMIC DNA]</scope>
    <source>
        <strain evidence="7 8">DSM 100013</strain>
    </source>
</reference>
<accession>A0A4R2THE7</accession>
<evidence type="ECO:0000256" key="4">
    <source>
        <dbReference type="ARBA" id="ARBA00022989"/>
    </source>
</evidence>
<name>A0A4R2THE7_9FIRM</name>
<feature type="transmembrane region" description="Helical" evidence="6">
    <location>
        <begin position="314"/>
        <end position="334"/>
    </location>
</feature>
<evidence type="ECO:0000256" key="2">
    <source>
        <dbReference type="ARBA" id="ARBA00022475"/>
    </source>
</evidence>
<feature type="transmembrane region" description="Helical" evidence="6">
    <location>
        <begin position="75"/>
        <end position="97"/>
    </location>
</feature>
<dbReference type="PANTHER" id="PTHR30250">
    <property type="entry name" value="PST FAMILY PREDICTED COLANIC ACID TRANSPORTER"/>
    <property type="match status" value="1"/>
</dbReference>
<keyword evidence="4 6" id="KW-1133">Transmembrane helix</keyword>
<feature type="transmembrane region" description="Helical" evidence="6">
    <location>
        <begin position="189"/>
        <end position="207"/>
    </location>
</feature>
<dbReference type="NCBIfam" id="TIGR02900">
    <property type="entry name" value="spore_V_B"/>
    <property type="match status" value="1"/>
</dbReference>
<gene>
    <name evidence="7" type="ORF">EDD79_10291</name>
</gene>
<dbReference type="CDD" id="cd13124">
    <property type="entry name" value="MATE_SpoVB_like"/>
    <property type="match status" value="1"/>
</dbReference>
<feature type="transmembrane region" description="Helical" evidence="6">
    <location>
        <begin position="157"/>
        <end position="177"/>
    </location>
</feature>
<dbReference type="RefSeq" id="WP_330571464.1">
    <property type="nucleotide sequence ID" value="NZ_SLYC01000029.1"/>
</dbReference>
<feature type="transmembrane region" description="Helical" evidence="6">
    <location>
        <begin position="487"/>
        <end position="507"/>
    </location>
</feature>
<dbReference type="EMBL" id="SLYC01000029">
    <property type="protein sequence ID" value="TCQ00555.1"/>
    <property type="molecule type" value="Genomic_DNA"/>
</dbReference>
<dbReference type="InterPro" id="IPR050833">
    <property type="entry name" value="Poly_Biosynth_Transport"/>
</dbReference>
<keyword evidence="5 6" id="KW-0472">Membrane</keyword>
<evidence type="ECO:0000256" key="1">
    <source>
        <dbReference type="ARBA" id="ARBA00004651"/>
    </source>
</evidence>
<feature type="transmembrane region" description="Helical" evidence="6">
    <location>
        <begin position="117"/>
        <end position="137"/>
    </location>
</feature>
<keyword evidence="2" id="KW-1003">Cell membrane</keyword>
<protein>
    <submittedName>
        <fullName evidence="7">Stage V sporulation protein B</fullName>
    </submittedName>
</protein>
<keyword evidence="8" id="KW-1185">Reference proteome</keyword>
<feature type="transmembrane region" description="Helical" evidence="6">
    <location>
        <begin position="219"/>
        <end position="241"/>
    </location>
</feature>
<dbReference type="InterPro" id="IPR014249">
    <property type="entry name" value="Spore_V_B"/>
</dbReference>
<organism evidence="7 8">
    <name type="scientific">Serpentinicella alkaliphila</name>
    <dbReference type="NCBI Taxonomy" id="1734049"/>
    <lineage>
        <taxon>Bacteria</taxon>
        <taxon>Bacillati</taxon>
        <taxon>Bacillota</taxon>
        <taxon>Clostridia</taxon>
        <taxon>Peptostreptococcales</taxon>
        <taxon>Natronincolaceae</taxon>
        <taxon>Serpentinicella</taxon>
    </lineage>
</organism>
<comment type="subcellular location">
    <subcellularLocation>
        <location evidence="1">Cell membrane</location>
        <topology evidence="1">Multi-pass membrane protein</topology>
    </subcellularLocation>
</comment>
<comment type="caution">
    <text evidence="7">The sequence shown here is derived from an EMBL/GenBank/DDBJ whole genome shotgun (WGS) entry which is preliminary data.</text>
</comment>
<sequence>LIHSAYKDYIENNLERKMYNDFPYVFIIQGDILKKSSSFLFSTFILAVVNFIVRCLGFIYRIILSRLIGAEAIGLYQMVFPFLMVVITITTAGIPIAVSKMIAKENSVNNRNGVYKVLAIALFLGGAISVLLSILVSVELKFITNNILKNPKLYYPLVWSVPAISVITLSSIMRGFFYGLKDIKPAANAQIIEQVFRIVFVLSYLYYVRPTDPVSAANIAIIGVTLGELGSLLFLIFKFNFKKLTSRSTIVKFYKTPSIHILNDLLFISVPITLSRLIAVGMQSANSILIPQRLEISGISAIESVEIFGKISGMAMPLLFLPFTVTTALVLNIIPNISEQLAVNNISDVKYKSGLAMKVTMLVAIPTTIVLVMFGDHLGYLIYNNGDVGKYLSIISYATIFMCIQHTSSGILHGMGKQVITSVNYLLGMLIQLYCTYFLIANPKYGINGFFIGFIISTCLIAVLNMITLRKHLKLNLPILQTYIKPLLCSTIMIALMILIYKAMYSVTNRNSWSTLVSCAIGCLTYVISLDLTNTLKIKPFVESLRS</sequence>
<dbReference type="PANTHER" id="PTHR30250:SF21">
    <property type="entry name" value="LIPID II FLIPPASE MURJ"/>
    <property type="match status" value="1"/>
</dbReference>
<evidence type="ECO:0000256" key="5">
    <source>
        <dbReference type="ARBA" id="ARBA00023136"/>
    </source>
</evidence>
<feature type="transmembrane region" description="Helical" evidence="6">
    <location>
        <begin position="419"/>
        <end position="440"/>
    </location>
</feature>
<feature type="transmembrane region" description="Helical" evidence="6">
    <location>
        <begin position="39"/>
        <end position="63"/>
    </location>
</feature>
<dbReference type="AlphaFoldDB" id="A0A4R2THE7"/>
<dbReference type="PIRSF" id="PIRSF038958">
    <property type="entry name" value="PG_synth_SpoVB"/>
    <property type="match status" value="1"/>
</dbReference>
<dbReference type="Proteomes" id="UP000295504">
    <property type="component" value="Unassembled WGS sequence"/>
</dbReference>
<dbReference type="InterPro" id="IPR002797">
    <property type="entry name" value="Polysacc_synth"/>
</dbReference>
<evidence type="ECO:0000313" key="8">
    <source>
        <dbReference type="Proteomes" id="UP000295504"/>
    </source>
</evidence>
<feature type="transmembrane region" description="Helical" evidence="6">
    <location>
        <begin position="261"/>
        <end position="279"/>
    </location>
</feature>
<feature type="transmembrane region" description="Helical" evidence="6">
    <location>
        <begin position="355"/>
        <end position="374"/>
    </location>
</feature>
<evidence type="ECO:0000313" key="7">
    <source>
        <dbReference type="EMBL" id="TCQ00555.1"/>
    </source>
</evidence>
<dbReference type="GO" id="GO:0005886">
    <property type="term" value="C:plasma membrane"/>
    <property type="evidence" value="ECO:0007669"/>
    <property type="project" value="UniProtKB-SubCell"/>
</dbReference>